<name>A2DHP3_TRIV3</name>
<dbReference type="Gene3D" id="3.90.640.10">
    <property type="entry name" value="Actin, Chain A, domain 4"/>
    <property type="match status" value="1"/>
</dbReference>
<dbReference type="FunFam" id="3.30.30.30:FF:000003">
    <property type="entry name" value="Heat shock protein 9"/>
    <property type="match status" value="1"/>
</dbReference>
<dbReference type="AlphaFoldDB" id="A2DHP3"/>
<sequence length="266" mass="29525">MTAIGIDLGTNNSRIAYNTSGPNEIPSFELLLNDQTGKSTTPTLVSFTDDSILIGEEARKVYADKPENAIYGIKPMLGRRYYEIEKLFRNCPFKISYDSDGWPIVEITQNGKVEMYSPEEMMSFIFGELNNMVTSRAGKEKSCVITVPAKSTSSQRAAMKRVAEISGFNVLKVITEPVAATVYALHQVPFQNGKILVCYFGASTLDICVIEVENKKSFTVKSIAGDSSLGGSEIDRFIMEEMMDRFTEQHPDLDPSKSPRSLALLR</sequence>
<dbReference type="Gene3D" id="3.30.30.30">
    <property type="match status" value="1"/>
</dbReference>
<dbReference type="PANTHER" id="PTHR45639">
    <property type="entry name" value="HSC70CB, ISOFORM G-RELATED"/>
    <property type="match status" value="1"/>
</dbReference>
<protein>
    <submittedName>
        <fullName evidence="3">Heat shock protein, putative</fullName>
    </submittedName>
</protein>
<dbReference type="VEuPathDB" id="TrichDB:TVAGG3_0303010"/>
<evidence type="ECO:0000313" key="4">
    <source>
        <dbReference type="Proteomes" id="UP000001542"/>
    </source>
</evidence>
<dbReference type="InParanoid" id="A2DHP3"/>
<dbReference type="GO" id="GO:0140662">
    <property type="term" value="F:ATP-dependent protein folding chaperone"/>
    <property type="evidence" value="ECO:0007669"/>
    <property type="project" value="InterPro"/>
</dbReference>
<keyword evidence="4" id="KW-1185">Reference proteome</keyword>
<evidence type="ECO:0000256" key="2">
    <source>
        <dbReference type="ARBA" id="ARBA00022840"/>
    </source>
</evidence>
<proteinExistence type="predicted"/>
<dbReference type="STRING" id="5722.A2DHP3"/>
<dbReference type="Proteomes" id="UP000001542">
    <property type="component" value="Unassembled WGS sequence"/>
</dbReference>
<keyword evidence="3" id="KW-0346">Stress response</keyword>
<dbReference type="Pfam" id="PF00012">
    <property type="entry name" value="HSP70"/>
    <property type="match status" value="1"/>
</dbReference>
<dbReference type="OMA" id="EIDRFIM"/>
<dbReference type="Gene3D" id="3.30.420.40">
    <property type="match status" value="2"/>
</dbReference>
<dbReference type="RefSeq" id="XP_001581077.1">
    <property type="nucleotide sequence ID" value="XM_001581027.1"/>
</dbReference>
<accession>A2DHP3</accession>
<keyword evidence="1" id="KW-0547">Nucleotide-binding</keyword>
<dbReference type="InterPro" id="IPR013126">
    <property type="entry name" value="Hsp_70_fam"/>
</dbReference>
<organism evidence="3 4">
    <name type="scientific">Trichomonas vaginalis (strain ATCC PRA-98 / G3)</name>
    <dbReference type="NCBI Taxonomy" id="412133"/>
    <lineage>
        <taxon>Eukaryota</taxon>
        <taxon>Metamonada</taxon>
        <taxon>Parabasalia</taxon>
        <taxon>Trichomonadida</taxon>
        <taxon>Trichomonadidae</taxon>
        <taxon>Trichomonas</taxon>
    </lineage>
</organism>
<dbReference type="eggNOG" id="KOG0100">
    <property type="taxonomic scope" value="Eukaryota"/>
</dbReference>
<dbReference type="PANTHER" id="PTHR45639:SF34">
    <property type="entry name" value="CHAPERONE PROTEIN DNAK"/>
    <property type="match status" value="1"/>
</dbReference>
<dbReference type="GO" id="GO:0005524">
    <property type="term" value="F:ATP binding"/>
    <property type="evidence" value="ECO:0007669"/>
    <property type="project" value="UniProtKB-KW"/>
</dbReference>
<evidence type="ECO:0000313" key="3">
    <source>
        <dbReference type="EMBL" id="EAY20091.1"/>
    </source>
</evidence>
<dbReference type="EMBL" id="DS113201">
    <property type="protein sequence ID" value="EAY20091.1"/>
    <property type="molecule type" value="Genomic_DNA"/>
</dbReference>
<dbReference type="OrthoDB" id="2963168at2759"/>
<keyword evidence="2" id="KW-0067">ATP-binding</keyword>
<reference evidence="3" key="2">
    <citation type="journal article" date="2007" name="Science">
        <title>Draft genome sequence of the sexually transmitted pathogen Trichomonas vaginalis.</title>
        <authorList>
            <person name="Carlton J.M."/>
            <person name="Hirt R.P."/>
            <person name="Silva J.C."/>
            <person name="Delcher A.L."/>
            <person name="Schatz M."/>
            <person name="Zhao Q."/>
            <person name="Wortman J.R."/>
            <person name="Bidwell S.L."/>
            <person name="Alsmark U.C.M."/>
            <person name="Besteiro S."/>
            <person name="Sicheritz-Ponten T."/>
            <person name="Noel C.J."/>
            <person name="Dacks J.B."/>
            <person name="Foster P.G."/>
            <person name="Simillion C."/>
            <person name="Van de Peer Y."/>
            <person name="Miranda-Saavedra D."/>
            <person name="Barton G.J."/>
            <person name="Westrop G.D."/>
            <person name="Mueller S."/>
            <person name="Dessi D."/>
            <person name="Fiori P.L."/>
            <person name="Ren Q."/>
            <person name="Paulsen I."/>
            <person name="Zhang H."/>
            <person name="Bastida-Corcuera F.D."/>
            <person name="Simoes-Barbosa A."/>
            <person name="Brown M.T."/>
            <person name="Hayes R.D."/>
            <person name="Mukherjee M."/>
            <person name="Okumura C.Y."/>
            <person name="Schneider R."/>
            <person name="Smith A.J."/>
            <person name="Vanacova S."/>
            <person name="Villalvazo M."/>
            <person name="Haas B.J."/>
            <person name="Pertea M."/>
            <person name="Feldblyum T.V."/>
            <person name="Utterback T.R."/>
            <person name="Shu C.L."/>
            <person name="Osoegawa K."/>
            <person name="de Jong P.J."/>
            <person name="Hrdy I."/>
            <person name="Horvathova L."/>
            <person name="Zubacova Z."/>
            <person name="Dolezal P."/>
            <person name="Malik S.B."/>
            <person name="Logsdon J.M. Jr."/>
            <person name="Henze K."/>
            <person name="Gupta A."/>
            <person name="Wang C.C."/>
            <person name="Dunne R.L."/>
            <person name="Upcroft J.A."/>
            <person name="Upcroft P."/>
            <person name="White O."/>
            <person name="Salzberg S.L."/>
            <person name="Tang P."/>
            <person name="Chiu C.-H."/>
            <person name="Lee Y.-S."/>
            <person name="Embley T.M."/>
            <person name="Coombs G.H."/>
            <person name="Mottram J.C."/>
            <person name="Tachezy J."/>
            <person name="Fraser-Liggett C.M."/>
            <person name="Johnson P.J."/>
        </authorList>
    </citation>
    <scope>NUCLEOTIDE SEQUENCE [LARGE SCALE GENOMIC DNA]</scope>
    <source>
        <strain evidence="3">G3</strain>
    </source>
</reference>
<evidence type="ECO:0000256" key="1">
    <source>
        <dbReference type="ARBA" id="ARBA00022741"/>
    </source>
</evidence>
<dbReference type="InterPro" id="IPR043129">
    <property type="entry name" value="ATPase_NBD"/>
</dbReference>
<dbReference type="PRINTS" id="PR00301">
    <property type="entry name" value="HEATSHOCK70"/>
</dbReference>
<dbReference type="SUPFAM" id="SSF53067">
    <property type="entry name" value="Actin-like ATPase domain"/>
    <property type="match status" value="2"/>
</dbReference>
<dbReference type="KEGG" id="tva:5465625"/>
<reference evidence="3" key="1">
    <citation type="submission" date="2006-10" db="EMBL/GenBank/DDBJ databases">
        <authorList>
            <person name="Amadeo P."/>
            <person name="Zhao Q."/>
            <person name="Wortman J."/>
            <person name="Fraser-Liggett C."/>
            <person name="Carlton J."/>
        </authorList>
    </citation>
    <scope>NUCLEOTIDE SEQUENCE</scope>
    <source>
        <strain evidence="3">G3</strain>
    </source>
</reference>
<gene>
    <name evidence="3" type="ORF">TVAG_365990</name>
</gene>